<accession>A0A6L7I6G2</accession>
<reference evidence="2 3" key="1">
    <citation type="submission" date="2019-12" db="EMBL/GenBank/DDBJ databases">
        <title>Shewanella insulae sp. nov., isolated from a tidal flat.</title>
        <authorList>
            <person name="Yoon J.-H."/>
        </authorList>
    </citation>
    <scope>NUCLEOTIDE SEQUENCE [LARGE SCALE GENOMIC DNA]</scope>
    <source>
        <strain evidence="2 3">JBTF-M18</strain>
    </source>
</reference>
<feature type="domain" description="Helix-turn-helix" evidence="1">
    <location>
        <begin position="18"/>
        <end position="68"/>
    </location>
</feature>
<dbReference type="InterPro" id="IPR041657">
    <property type="entry name" value="HTH_17"/>
</dbReference>
<gene>
    <name evidence="2" type="ORF">GNT65_20240</name>
</gene>
<proteinExistence type="predicted"/>
<keyword evidence="3" id="KW-1185">Reference proteome</keyword>
<organism evidence="2 3">
    <name type="scientific">Shewanella insulae</name>
    <dbReference type="NCBI Taxonomy" id="2681496"/>
    <lineage>
        <taxon>Bacteria</taxon>
        <taxon>Pseudomonadati</taxon>
        <taxon>Pseudomonadota</taxon>
        <taxon>Gammaproteobacteria</taxon>
        <taxon>Alteromonadales</taxon>
        <taxon>Shewanellaceae</taxon>
        <taxon>Shewanella</taxon>
    </lineage>
</organism>
<dbReference type="Pfam" id="PF12728">
    <property type="entry name" value="HTH_17"/>
    <property type="match status" value="1"/>
</dbReference>
<comment type="caution">
    <text evidence="2">The sequence shown here is derived from an EMBL/GenBank/DDBJ whole genome shotgun (WGS) entry which is preliminary data.</text>
</comment>
<dbReference type="Proteomes" id="UP000474778">
    <property type="component" value="Unassembled WGS sequence"/>
</dbReference>
<dbReference type="RefSeq" id="WP_160798958.1">
    <property type="nucleotide sequence ID" value="NZ_WRPA01000029.1"/>
</dbReference>
<sequence>MKNSLSLNQPFNFELKKLVTLTEASQLLKCHRSTVHRRVKAKKLPHPITRKNRTIGWRLEDLKPFIKQQ</sequence>
<name>A0A6L7I6G2_9GAMM</name>
<dbReference type="AlphaFoldDB" id="A0A6L7I6G2"/>
<evidence type="ECO:0000313" key="2">
    <source>
        <dbReference type="EMBL" id="MXR70991.1"/>
    </source>
</evidence>
<evidence type="ECO:0000313" key="3">
    <source>
        <dbReference type="Proteomes" id="UP000474778"/>
    </source>
</evidence>
<protein>
    <submittedName>
        <fullName evidence="2">Helix-turn-helix domain-containing protein</fullName>
    </submittedName>
</protein>
<dbReference type="EMBL" id="WRPA01000029">
    <property type="protein sequence ID" value="MXR70991.1"/>
    <property type="molecule type" value="Genomic_DNA"/>
</dbReference>
<evidence type="ECO:0000259" key="1">
    <source>
        <dbReference type="Pfam" id="PF12728"/>
    </source>
</evidence>